<dbReference type="Gene3D" id="2.60.120.430">
    <property type="entry name" value="Galactose-binding lectin"/>
    <property type="match status" value="1"/>
</dbReference>
<organism evidence="1 2">
    <name type="scientific">Rosa chinensis</name>
    <name type="common">China rose</name>
    <dbReference type="NCBI Taxonomy" id="74649"/>
    <lineage>
        <taxon>Eukaryota</taxon>
        <taxon>Viridiplantae</taxon>
        <taxon>Streptophyta</taxon>
        <taxon>Embryophyta</taxon>
        <taxon>Tracheophyta</taxon>
        <taxon>Spermatophyta</taxon>
        <taxon>Magnoliopsida</taxon>
        <taxon>eudicotyledons</taxon>
        <taxon>Gunneridae</taxon>
        <taxon>Pentapetalae</taxon>
        <taxon>rosids</taxon>
        <taxon>fabids</taxon>
        <taxon>Rosales</taxon>
        <taxon>Rosaceae</taxon>
        <taxon>Rosoideae</taxon>
        <taxon>Rosoideae incertae sedis</taxon>
        <taxon>Rosa</taxon>
    </lineage>
</organism>
<dbReference type="InterPro" id="IPR045272">
    <property type="entry name" value="ANXUR1/2-like"/>
</dbReference>
<keyword evidence="1" id="KW-0418">Kinase</keyword>
<sequence length="84" mass="9435">MCVAFTHMCCGDLSKRFSVLPSNAAIELSFEAVSEYSAPKAFYITGRSMGPNLTINNSYNLTWAIPVHSNFSYLVRLHFCEFES</sequence>
<dbReference type="GO" id="GO:0004714">
    <property type="term" value="F:transmembrane receptor protein tyrosine kinase activity"/>
    <property type="evidence" value="ECO:0007669"/>
    <property type="project" value="InterPro"/>
</dbReference>
<proteinExistence type="predicted"/>
<dbReference type="EC" id="2.7.11.1" evidence="1"/>
<keyword evidence="1" id="KW-0808">Transferase</keyword>
<comment type="caution">
    <text evidence="1">The sequence shown here is derived from an EMBL/GenBank/DDBJ whole genome shotgun (WGS) entry which is preliminary data.</text>
</comment>
<name>A0A2P6S3R8_ROSCH</name>
<dbReference type="Gramene" id="PRQ53333">
    <property type="protein sequence ID" value="PRQ53333"/>
    <property type="gene ID" value="RchiOBHm_Chr2g0165371"/>
</dbReference>
<dbReference type="STRING" id="74649.A0A2P6S3R8"/>
<accession>A0A2P6S3R8</accession>
<gene>
    <name evidence="1" type="ORF">RchiOBHm_Chr2g0165371</name>
</gene>
<dbReference type="PANTHER" id="PTHR34590:SF15">
    <property type="entry name" value="PROTEIN KINASE DOMAIN-CONTAINING PROTEIN"/>
    <property type="match status" value="1"/>
</dbReference>
<protein>
    <submittedName>
        <fullName evidence="1">Putative non-specific serine/threonine protein kinase</fullName>
        <ecNumber evidence="1">2.7.11.1</ecNumber>
    </submittedName>
</protein>
<keyword evidence="1" id="KW-0723">Serine/threonine-protein kinase</keyword>
<evidence type="ECO:0000313" key="1">
    <source>
        <dbReference type="EMBL" id="PRQ53333.1"/>
    </source>
</evidence>
<dbReference type="PANTHER" id="PTHR34590">
    <property type="entry name" value="OS03G0124300 PROTEIN-RELATED"/>
    <property type="match status" value="1"/>
</dbReference>
<dbReference type="AlphaFoldDB" id="A0A2P6S3R8"/>
<dbReference type="GO" id="GO:0004674">
    <property type="term" value="F:protein serine/threonine kinase activity"/>
    <property type="evidence" value="ECO:0007669"/>
    <property type="project" value="UniProtKB-KW"/>
</dbReference>
<dbReference type="EMBL" id="PDCK01000040">
    <property type="protein sequence ID" value="PRQ53333.1"/>
    <property type="molecule type" value="Genomic_DNA"/>
</dbReference>
<evidence type="ECO:0000313" key="2">
    <source>
        <dbReference type="Proteomes" id="UP000238479"/>
    </source>
</evidence>
<keyword evidence="2" id="KW-1185">Reference proteome</keyword>
<reference evidence="1 2" key="1">
    <citation type="journal article" date="2018" name="Nat. Genet.">
        <title>The Rosa genome provides new insights in the design of modern roses.</title>
        <authorList>
            <person name="Bendahmane M."/>
        </authorList>
    </citation>
    <scope>NUCLEOTIDE SEQUENCE [LARGE SCALE GENOMIC DNA]</scope>
    <source>
        <strain evidence="2">cv. Old Blush</strain>
    </source>
</reference>
<dbReference type="Proteomes" id="UP000238479">
    <property type="component" value="Chromosome 2"/>
</dbReference>